<dbReference type="AlphaFoldDB" id="H6LII8"/>
<keyword evidence="6" id="KW-0808">Transferase</keyword>
<dbReference type="GO" id="GO:0008408">
    <property type="term" value="F:3'-5' exonuclease activity"/>
    <property type="evidence" value="ECO:0007669"/>
    <property type="project" value="TreeGrafter"/>
</dbReference>
<dbReference type="Pfam" id="PF00929">
    <property type="entry name" value="RNase_T"/>
    <property type="match status" value="1"/>
</dbReference>
<dbReference type="STRING" id="931626.Awo_c17820"/>
<dbReference type="Gene3D" id="3.30.420.10">
    <property type="entry name" value="Ribonuclease H-like superfamily/Ribonuclease H"/>
    <property type="match status" value="1"/>
</dbReference>
<dbReference type="KEGG" id="awo:Awo_c17820"/>
<reference evidence="7" key="1">
    <citation type="submission" date="2011-07" db="EMBL/GenBank/DDBJ databases">
        <title>Complete genome sequence of Acetobacterium woodii.</title>
        <authorList>
            <person name="Poehlein A."/>
            <person name="Schmidt S."/>
            <person name="Kaster A.-K."/>
            <person name="Goenrich M."/>
            <person name="Vollmers J."/>
            <person name="Thuermer A."/>
            <person name="Gottschalk G."/>
            <person name="Thauer R.K."/>
            <person name="Daniel R."/>
            <person name="Mueller V."/>
        </authorList>
    </citation>
    <scope>NUCLEOTIDE SEQUENCE [LARGE SCALE GENOMIC DNA]</scope>
    <source>
        <strain evidence="7">ATCC 29683 / DSM 1030 / JCM 2381 / KCTC 1655 / WB1</strain>
    </source>
</reference>
<feature type="region of interest" description="Disordered" evidence="4">
    <location>
        <begin position="211"/>
        <end position="231"/>
    </location>
</feature>
<dbReference type="OrthoDB" id="9776650at2"/>
<dbReference type="SUPFAM" id="SSF53098">
    <property type="entry name" value="Ribonuclease H-like"/>
    <property type="match status" value="1"/>
</dbReference>
<evidence type="ECO:0000256" key="3">
    <source>
        <dbReference type="ARBA" id="ARBA00022839"/>
    </source>
</evidence>
<dbReference type="PANTHER" id="PTHR30231:SF4">
    <property type="entry name" value="PROTEIN NEN2"/>
    <property type="match status" value="1"/>
</dbReference>
<organism evidence="6 7">
    <name type="scientific">Acetobacterium woodii (strain ATCC 29683 / DSM 1030 / JCM 2381 / KCTC 1655 / WB1)</name>
    <dbReference type="NCBI Taxonomy" id="931626"/>
    <lineage>
        <taxon>Bacteria</taxon>
        <taxon>Bacillati</taxon>
        <taxon>Bacillota</taxon>
        <taxon>Clostridia</taxon>
        <taxon>Eubacteriales</taxon>
        <taxon>Eubacteriaceae</taxon>
        <taxon>Acetobacterium</taxon>
    </lineage>
</organism>
<dbReference type="InterPro" id="IPR012337">
    <property type="entry name" value="RNaseH-like_sf"/>
</dbReference>
<gene>
    <name evidence="6" type="primary">polC1</name>
    <name evidence="6" type="ordered locus">Awo_c17820</name>
</gene>
<proteinExistence type="predicted"/>
<keyword evidence="6" id="KW-0548">Nucleotidyltransferase</keyword>
<dbReference type="InterPro" id="IPR013520">
    <property type="entry name" value="Ribonucl_H"/>
</dbReference>
<dbReference type="CDD" id="cd06127">
    <property type="entry name" value="DEDDh"/>
    <property type="match status" value="1"/>
</dbReference>
<dbReference type="PANTHER" id="PTHR30231">
    <property type="entry name" value="DNA POLYMERASE III SUBUNIT EPSILON"/>
    <property type="match status" value="1"/>
</dbReference>
<evidence type="ECO:0000256" key="4">
    <source>
        <dbReference type="SAM" id="MobiDB-lite"/>
    </source>
</evidence>
<evidence type="ECO:0000313" key="6">
    <source>
        <dbReference type="EMBL" id="AFA48562.1"/>
    </source>
</evidence>
<evidence type="ECO:0000313" key="7">
    <source>
        <dbReference type="Proteomes" id="UP000007177"/>
    </source>
</evidence>
<dbReference type="SMART" id="SM00479">
    <property type="entry name" value="EXOIII"/>
    <property type="match status" value="1"/>
</dbReference>
<evidence type="ECO:0000256" key="2">
    <source>
        <dbReference type="ARBA" id="ARBA00022801"/>
    </source>
</evidence>
<dbReference type="GO" id="GO:0006260">
    <property type="term" value="P:DNA replication"/>
    <property type="evidence" value="ECO:0007669"/>
    <property type="project" value="InterPro"/>
</dbReference>
<accession>H6LII8</accession>
<sequence>MNTQFISRQYKGQSLLTFPSDYVIIDIETTGFNSKSDEIIEIGAVKVTNNKISSIFQSLAQPRNPISNYISNLTGISNDMLAKTNPITMVLDSFLSFVGDHVLIGHNINTDVNFLYDQCEIHLHQYFKNDYIDIKALFREQQQAAENYRITTLCEKCALQNTHAHRALSDCLAVNNLYQSLKTHAGIINCVEDLDNLILVSEFKNNHSPYHKQCQKQQKKQETDTPIFMAP</sequence>
<keyword evidence="3" id="KW-0269">Exonuclease</keyword>
<dbReference type="NCBIfam" id="TIGR00573">
    <property type="entry name" value="dnaq"/>
    <property type="match status" value="1"/>
</dbReference>
<dbReference type="EC" id="2.7.7.7" evidence="6"/>
<dbReference type="InterPro" id="IPR036397">
    <property type="entry name" value="RNaseH_sf"/>
</dbReference>
<dbReference type="InterPro" id="IPR006054">
    <property type="entry name" value="DnaQ"/>
</dbReference>
<evidence type="ECO:0000256" key="1">
    <source>
        <dbReference type="ARBA" id="ARBA00022722"/>
    </source>
</evidence>
<feature type="domain" description="Exonuclease" evidence="5">
    <location>
        <begin position="21"/>
        <end position="187"/>
    </location>
</feature>
<protein>
    <submittedName>
        <fullName evidence="6">DNA polymerase III PolC1</fullName>
        <ecNumber evidence="6">2.7.7.7</ecNumber>
    </submittedName>
</protein>
<dbReference type="RefSeq" id="WP_014356162.1">
    <property type="nucleotide sequence ID" value="NC_016894.1"/>
</dbReference>
<dbReference type="eggNOG" id="COG2176">
    <property type="taxonomic scope" value="Bacteria"/>
</dbReference>
<dbReference type="HOGENOM" id="CLU_047806_7_1_9"/>
<keyword evidence="1" id="KW-0540">Nuclease</keyword>
<dbReference type="Proteomes" id="UP000007177">
    <property type="component" value="Chromosome"/>
</dbReference>
<name>H6LII8_ACEWD</name>
<dbReference type="FunFam" id="3.30.420.10:FF:000045">
    <property type="entry name" value="3'-5' exonuclease DinG"/>
    <property type="match status" value="1"/>
</dbReference>
<keyword evidence="7" id="KW-1185">Reference proteome</keyword>
<dbReference type="EMBL" id="CP002987">
    <property type="protein sequence ID" value="AFA48562.1"/>
    <property type="molecule type" value="Genomic_DNA"/>
</dbReference>
<evidence type="ECO:0000259" key="5">
    <source>
        <dbReference type="SMART" id="SM00479"/>
    </source>
</evidence>
<keyword evidence="2" id="KW-0378">Hydrolase</keyword>
<dbReference type="GO" id="GO:0003677">
    <property type="term" value="F:DNA binding"/>
    <property type="evidence" value="ECO:0007669"/>
    <property type="project" value="InterPro"/>
</dbReference>
<dbReference type="GO" id="GO:0003887">
    <property type="term" value="F:DNA-directed DNA polymerase activity"/>
    <property type="evidence" value="ECO:0007669"/>
    <property type="project" value="UniProtKB-EC"/>
</dbReference>
<reference evidence="6 7" key="2">
    <citation type="journal article" date="2012" name="PLoS ONE">
        <title>An ancient pathway combining carbon dioxide fixation with the generation and utilization of a sodium ion gradient for ATP synthesis.</title>
        <authorList>
            <person name="Poehlein A."/>
            <person name="Schmidt S."/>
            <person name="Kaster A.K."/>
            <person name="Goenrich M."/>
            <person name="Vollmers J."/>
            <person name="Thurmer A."/>
            <person name="Bertsch J."/>
            <person name="Schuchmann K."/>
            <person name="Voigt B."/>
            <person name="Hecker M."/>
            <person name="Daniel R."/>
            <person name="Thauer R.K."/>
            <person name="Gottschalk G."/>
            <person name="Muller V."/>
        </authorList>
    </citation>
    <scope>NUCLEOTIDE SEQUENCE [LARGE SCALE GENOMIC DNA]</scope>
    <source>
        <strain evidence="7">ATCC 29683 / DSM 1030 / JCM 2381 / KCTC 1655 / WB1</strain>
    </source>
</reference>